<dbReference type="SMART" id="SM00225">
    <property type="entry name" value="BTB"/>
    <property type="match status" value="1"/>
</dbReference>
<evidence type="ECO:0000313" key="4">
    <source>
        <dbReference type="Proteomes" id="UP000308197"/>
    </source>
</evidence>
<dbReference type="EMBL" id="ML211125">
    <property type="protein sequence ID" value="TFK88130.1"/>
    <property type="molecule type" value="Genomic_DNA"/>
</dbReference>
<feature type="compositionally biased region" description="Polar residues" evidence="1">
    <location>
        <begin position="1"/>
        <end position="12"/>
    </location>
</feature>
<dbReference type="InParanoid" id="A0A5C3PIU4"/>
<dbReference type="SUPFAM" id="SSF54695">
    <property type="entry name" value="POZ domain"/>
    <property type="match status" value="1"/>
</dbReference>
<dbReference type="Pfam" id="PF00651">
    <property type="entry name" value="BTB"/>
    <property type="match status" value="1"/>
</dbReference>
<dbReference type="CDD" id="cd18186">
    <property type="entry name" value="BTB_POZ_ZBTB_KLHL-like"/>
    <property type="match status" value="1"/>
</dbReference>
<evidence type="ECO:0000313" key="3">
    <source>
        <dbReference type="EMBL" id="TFK88130.1"/>
    </source>
</evidence>
<dbReference type="Gene3D" id="3.30.710.10">
    <property type="entry name" value="Potassium Channel Kv1.1, Chain A"/>
    <property type="match status" value="1"/>
</dbReference>
<gene>
    <name evidence="3" type="ORF">K466DRAFT_662545</name>
</gene>
<organism evidence="3 4">
    <name type="scientific">Polyporus arcularius HHB13444</name>
    <dbReference type="NCBI Taxonomy" id="1314778"/>
    <lineage>
        <taxon>Eukaryota</taxon>
        <taxon>Fungi</taxon>
        <taxon>Dikarya</taxon>
        <taxon>Basidiomycota</taxon>
        <taxon>Agaricomycotina</taxon>
        <taxon>Agaricomycetes</taxon>
        <taxon>Polyporales</taxon>
        <taxon>Polyporaceae</taxon>
        <taxon>Polyporus</taxon>
    </lineage>
</organism>
<evidence type="ECO:0000256" key="1">
    <source>
        <dbReference type="SAM" id="MobiDB-lite"/>
    </source>
</evidence>
<accession>A0A5C3PIU4</accession>
<sequence length="357" mass="40490">MAESSIATTVASSKRPREDDIQAGTTTQAKKRRNAAVELVRDEDFWYEDGTIILVARNVQFRVYRGVLADHSSVFANMFSFSTQPTSPPPNAAPADCPVVHLDDSPEDLRHILRALLPKKSAFVELEGPTFYEISAYVRLGNKYQIDALLNHSLSYLKRCFPTDFDARQEWLSDNYGQVPVEWGDRDAMVFAIGVVNLSRLAQVDTILPSALAVCCCLTAKQLVAGFNREDGSPERLSEEDLIRCIAGMRQLTYEASAAVVAAFARFSPRACKAGTACQNAIQELLRDYAEEAPYFPVDNPFRDWEGWITEYWKESVCHECRVEVRERFRAQQRKMWARLPQIFDLTVDGWPREEED</sequence>
<feature type="region of interest" description="Disordered" evidence="1">
    <location>
        <begin position="1"/>
        <end position="30"/>
    </location>
</feature>
<protein>
    <recommendedName>
        <fullName evidence="2">BTB domain-containing protein</fullName>
    </recommendedName>
</protein>
<dbReference type="PROSITE" id="PS50097">
    <property type="entry name" value="BTB"/>
    <property type="match status" value="1"/>
</dbReference>
<dbReference type="InterPro" id="IPR000210">
    <property type="entry name" value="BTB/POZ_dom"/>
</dbReference>
<name>A0A5C3PIU4_9APHY</name>
<dbReference type="AlphaFoldDB" id="A0A5C3PIU4"/>
<feature type="domain" description="BTB" evidence="2">
    <location>
        <begin position="50"/>
        <end position="125"/>
    </location>
</feature>
<reference evidence="3 4" key="1">
    <citation type="journal article" date="2019" name="Nat. Ecol. Evol.">
        <title>Megaphylogeny resolves global patterns of mushroom evolution.</title>
        <authorList>
            <person name="Varga T."/>
            <person name="Krizsan K."/>
            <person name="Foldi C."/>
            <person name="Dima B."/>
            <person name="Sanchez-Garcia M."/>
            <person name="Sanchez-Ramirez S."/>
            <person name="Szollosi G.J."/>
            <person name="Szarkandi J.G."/>
            <person name="Papp V."/>
            <person name="Albert L."/>
            <person name="Andreopoulos W."/>
            <person name="Angelini C."/>
            <person name="Antonin V."/>
            <person name="Barry K.W."/>
            <person name="Bougher N.L."/>
            <person name="Buchanan P."/>
            <person name="Buyck B."/>
            <person name="Bense V."/>
            <person name="Catcheside P."/>
            <person name="Chovatia M."/>
            <person name="Cooper J."/>
            <person name="Damon W."/>
            <person name="Desjardin D."/>
            <person name="Finy P."/>
            <person name="Geml J."/>
            <person name="Haridas S."/>
            <person name="Hughes K."/>
            <person name="Justo A."/>
            <person name="Karasinski D."/>
            <person name="Kautmanova I."/>
            <person name="Kiss B."/>
            <person name="Kocsube S."/>
            <person name="Kotiranta H."/>
            <person name="LaButti K.M."/>
            <person name="Lechner B.E."/>
            <person name="Liimatainen K."/>
            <person name="Lipzen A."/>
            <person name="Lukacs Z."/>
            <person name="Mihaltcheva S."/>
            <person name="Morgado L.N."/>
            <person name="Niskanen T."/>
            <person name="Noordeloos M.E."/>
            <person name="Ohm R.A."/>
            <person name="Ortiz-Santana B."/>
            <person name="Ovrebo C."/>
            <person name="Racz N."/>
            <person name="Riley R."/>
            <person name="Savchenko A."/>
            <person name="Shiryaev A."/>
            <person name="Soop K."/>
            <person name="Spirin V."/>
            <person name="Szebenyi C."/>
            <person name="Tomsovsky M."/>
            <person name="Tulloss R.E."/>
            <person name="Uehling J."/>
            <person name="Grigoriev I.V."/>
            <person name="Vagvolgyi C."/>
            <person name="Papp T."/>
            <person name="Martin F.M."/>
            <person name="Miettinen O."/>
            <person name="Hibbett D.S."/>
            <person name="Nagy L.G."/>
        </authorList>
    </citation>
    <scope>NUCLEOTIDE SEQUENCE [LARGE SCALE GENOMIC DNA]</scope>
    <source>
        <strain evidence="3 4">HHB13444</strain>
    </source>
</reference>
<keyword evidence="4" id="KW-1185">Reference proteome</keyword>
<dbReference type="InterPro" id="IPR011333">
    <property type="entry name" value="SKP1/BTB/POZ_sf"/>
</dbReference>
<dbReference type="Proteomes" id="UP000308197">
    <property type="component" value="Unassembled WGS sequence"/>
</dbReference>
<proteinExistence type="predicted"/>
<evidence type="ECO:0000259" key="2">
    <source>
        <dbReference type="PROSITE" id="PS50097"/>
    </source>
</evidence>